<dbReference type="PANTHER" id="PTHR34800:SF1">
    <property type="entry name" value="TETRAPYRROLE-BINDING PROTEIN, CHLOROPLASTIC"/>
    <property type="match status" value="1"/>
</dbReference>
<dbReference type="GO" id="GO:0030288">
    <property type="term" value="C:outer membrane-bounded periplasmic space"/>
    <property type="evidence" value="ECO:0007669"/>
    <property type="project" value="TreeGrafter"/>
</dbReference>
<dbReference type="SUPFAM" id="SSF140869">
    <property type="entry name" value="GUN4-like"/>
    <property type="match status" value="1"/>
</dbReference>
<evidence type="ECO:0000313" key="3">
    <source>
        <dbReference type="Proteomes" id="UP000185557"/>
    </source>
</evidence>
<dbReference type="STRING" id="549789.NIES30_02640"/>
<dbReference type="OrthoDB" id="7915178at2"/>
<dbReference type="InterPro" id="IPR037215">
    <property type="entry name" value="GUN4-like_sf"/>
</dbReference>
<gene>
    <name evidence="2" type="ORF">NIES30_02640</name>
</gene>
<feature type="domain" description="GUN4-like" evidence="1">
    <location>
        <begin position="46"/>
        <end position="176"/>
    </location>
</feature>
<comment type="caution">
    <text evidence="2">The sequence shown here is derived from an EMBL/GenBank/DDBJ whole genome shotgun (WGS) entry which is preliminary data.</text>
</comment>
<organism evidence="2 3">
    <name type="scientific">Phormidium tenue NIES-30</name>
    <dbReference type="NCBI Taxonomy" id="549789"/>
    <lineage>
        <taxon>Bacteria</taxon>
        <taxon>Bacillati</taxon>
        <taxon>Cyanobacteriota</taxon>
        <taxon>Cyanophyceae</taxon>
        <taxon>Oscillatoriophycideae</taxon>
        <taxon>Oscillatoriales</taxon>
        <taxon>Oscillatoriaceae</taxon>
        <taxon>Phormidium</taxon>
    </lineage>
</organism>
<dbReference type="GO" id="GO:0046906">
    <property type="term" value="F:tetrapyrrole binding"/>
    <property type="evidence" value="ECO:0007669"/>
    <property type="project" value="TreeGrafter"/>
</dbReference>
<dbReference type="RefSeq" id="WP_073606800.1">
    <property type="nucleotide sequence ID" value="NZ_MRCG01000001.1"/>
</dbReference>
<reference evidence="2 3" key="1">
    <citation type="submission" date="2016-11" db="EMBL/GenBank/DDBJ databases">
        <title>Draft Genome Sequences of Nine Cyanobacterial Strains from Diverse Habitats.</title>
        <authorList>
            <person name="Zhu T."/>
            <person name="Hou S."/>
            <person name="Lu X."/>
            <person name="Hess W.R."/>
        </authorList>
    </citation>
    <scope>NUCLEOTIDE SEQUENCE [LARGE SCALE GENOMIC DNA]</scope>
    <source>
        <strain evidence="2 3">NIES-30</strain>
    </source>
</reference>
<evidence type="ECO:0000313" key="2">
    <source>
        <dbReference type="EMBL" id="OKH50987.1"/>
    </source>
</evidence>
<name>A0A1U7JB39_9CYAN</name>
<keyword evidence="3" id="KW-1185">Reference proteome</keyword>
<accession>A0A1U7JB39</accession>
<proteinExistence type="predicted"/>
<sequence>MDEGSHVELAARLEALEARVEGFIQQGITERIARLEDALTLVTDVERYQPLQRLLKTGKLREADEETVRVILQEAGTPDREDLTPDAIRLFPCSVLRVVDRLWTTYTGGRFGFSVQLQIYQAVGGTLESALIQDAAILNRLAEQVGWRQDDQWKTIDQARHDLDDPVGCYPIVWWDSPYGAKMVNYFLSRLFTCQL</sequence>
<evidence type="ECO:0000259" key="1">
    <source>
        <dbReference type="Pfam" id="PF05419"/>
    </source>
</evidence>
<protein>
    <recommendedName>
        <fullName evidence="1">GUN4-like domain-containing protein</fullName>
    </recommendedName>
</protein>
<dbReference type="PANTHER" id="PTHR34800">
    <property type="entry name" value="TETRAPYRROLE-BINDING PROTEIN, CHLOROPLASTIC"/>
    <property type="match status" value="1"/>
</dbReference>
<dbReference type="InterPro" id="IPR008629">
    <property type="entry name" value="GUN4-like"/>
</dbReference>
<dbReference type="Gene3D" id="1.25.40.620">
    <property type="match status" value="1"/>
</dbReference>
<dbReference type="EMBL" id="MRCG01000001">
    <property type="protein sequence ID" value="OKH50987.1"/>
    <property type="molecule type" value="Genomic_DNA"/>
</dbReference>
<dbReference type="Pfam" id="PF05419">
    <property type="entry name" value="GUN4"/>
    <property type="match status" value="1"/>
</dbReference>
<dbReference type="Gene3D" id="1.10.10.1770">
    <property type="entry name" value="Gun4-like"/>
    <property type="match status" value="1"/>
</dbReference>
<dbReference type="CDD" id="cd16383">
    <property type="entry name" value="GUN4"/>
    <property type="match status" value="1"/>
</dbReference>
<dbReference type="Proteomes" id="UP000185557">
    <property type="component" value="Unassembled WGS sequence"/>
</dbReference>
<dbReference type="AlphaFoldDB" id="A0A1U7JB39"/>